<comment type="caution">
    <text evidence="1">The sequence shown here is derived from an EMBL/GenBank/DDBJ whole genome shotgun (WGS) entry which is preliminary data.</text>
</comment>
<name>A0A645FAS3_9ZZZZ</name>
<evidence type="ECO:0000313" key="1">
    <source>
        <dbReference type="EMBL" id="MPN11357.1"/>
    </source>
</evidence>
<reference evidence="1" key="1">
    <citation type="submission" date="2019-08" db="EMBL/GenBank/DDBJ databases">
        <authorList>
            <person name="Kucharzyk K."/>
            <person name="Murdoch R.W."/>
            <person name="Higgins S."/>
            <person name="Loffler F."/>
        </authorList>
    </citation>
    <scope>NUCLEOTIDE SEQUENCE</scope>
</reference>
<accession>A0A645FAS3</accession>
<dbReference type="AlphaFoldDB" id="A0A645FAS3"/>
<protein>
    <submittedName>
        <fullName evidence="1">Uncharacterized protein</fullName>
    </submittedName>
</protein>
<gene>
    <name evidence="1" type="ORF">SDC9_158658</name>
</gene>
<sequence>MGSENIHKNYTVETSEWVIGDDDVSFTGNKLLNSFNLVACLEILDTGRGKLHTPEISVFAQYVIDVILTDEFLYPSDDKSRDKFQKAGVFRFNNGPDINSQSGVLCCHRYKDFQDTKLNKNHIFA</sequence>
<proteinExistence type="predicted"/>
<dbReference type="EMBL" id="VSSQ01057562">
    <property type="protein sequence ID" value="MPN11357.1"/>
    <property type="molecule type" value="Genomic_DNA"/>
</dbReference>
<organism evidence="1">
    <name type="scientific">bioreactor metagenome</name>
    <dbReference type="NCBI Taxonomy" id="1076179"/>
    <lineage>
        <taxon>unclassified sequences</taxon>
        <taxon>metagenomes</taxon>
        <taxon>ecological metagenomes</taxon>
    </lineage>
</organism>